<dbReference type="RefSeq" id="WP_211860311.1">
    <property type="nucleotide sequence ID" value="NZ_JAAEDM010000003.1"/>
</dbReference>
<dbReference type="PANTHER" id="PTHR30461">
    <property type="entry name" value="DNA-INVERTASE FROM LAMBDOID PROPHAGE"/>
    <property type="match status" value="1"/>
</dbReference>
<keyword evidence="4" id="KW-1185">Reference proteome</keyword>
<dbReference type="AlphaFoldDB" id="A0A9X9WS05"/>
<dbReference type="EMBL" id="JAAEDM010000003">
    <property type="protein sequence ID" value="MBR0669934.1"/>
    <property type="molecule type" value="Genomic_DNA"/>
</dbReference>
<dbReference type="Gene3D" id="3.40.50.1390">
    <property type="entry name" value="Resolvase, N-terminal catalytic domain"/>
    <property type="match status" value="1"/>
</dbReference>
<dbReference type="PROSITE" id="PS51736">
    <property type="entry name" value="RECOMBINASES_3"/>
    <property type="match status" value="1"/>
</dbReference>
<dbReference type="PANTHER" id="PTHR30461:SF23">
    <property type="entry name" value="DNA RECOMBINASE-RELATED"/>
    <property type="match status" value="1"/>
</dbReference>
<reference evidence="3" key="2">
    <citation type="journal article" date="2021" name="Syst. Appl. Microbiol.">
        <title>Roseomonas hellenica sp. nov., isolated from roots of wild-growing Alkanna tinctoria.</title>
        <authorList>
            <person name="Rat A."/>
            <person name="Naranjo H.D."/>
            <person name="Lebbe L."/>
            <person name="Cnockaert M."/>
            <person name="Krigas N."/>
            <person name="Grigoriadou K."/>
            <person name="Maloupa E."/>
            <person name="Willems A."/>
        </authorList>
    </citation>
    <scope>NUCLEOTIDE SEQUENCE</scope>
    <source>
        <strain evidence="3">LMG 31231</strain>
    </source>
</reference>
<gene>
    <name evidence="3" type="ORF">GXW76_02000</name>
</gene>
<proteinExistence type="predicted"/>
<dbReference type="InterPro" id="IPR011109">
    <property type="entry name" value="DNA_bind_recombinase_dom"/>
</dbReference>
<dbReference type="InterPro" id="IPR038109">
    <property type="entry name" value="DNA_bind_recomb_sf"/>
</dbReference>
<dbReference type="InterPro" id="IPR036162">
    <property type="entry name" value="Resolvase-like_N_sf"/>
</dbReference>
<organism evidence="3 4">
    <name type="scientific">Neoroseomonas soli</name>
    <dbReference type="NCBI Taxonomy" id="1081025"/>
    <lineage>
        <taxon>Bacteria</taxon>
        <taxon>Pseudomonadati</taxon>
        <taxon>Pseudomonadota</taxon>
        <taxon>Alphaproteobacteria</taxon>
        <taxon>Acetobacterales</taxon>
        <taxon>Acetobacteraceae</taxon>
        <taxon>Neoroseomonas</taxon>
    </lineage>
</organism>
<dbReference type="SUPFAM" id="SSF53041">
    <property type="entry name" value="Resolvase-like"/>
    <property type="match status" value="1"/>
</dbReference>
<reference evidence="3" key="1">
    <citation type="submission" date="2020-01" db="EMBL/GenBank/DDBJ databases">
        <authorList>
            <person name="Rat A."/>
        </authorList>
    </citation>
    <scope>NUCLEOTIDE SEQUENCE</scope>
    <source>
        <strain evidence="3">LMG 31231</strain>
    </source>
</reference>
<evidence type="ECO:0000313" key="4">
    <source>
        <dbReference type="Proteomes" id="UP001138751"/>
    </source>
</evidence>
<feature type="domain" description="Resolvase/invertase-type recombinase catalytic" evidence="1">
    <location>
        <begin position="16"/>
        <end position="168"/>
    </location>
</feature>
<protein>
    <submittedName>
        <fullName evidence="3">Recombinase family protein</fullName>
    </submittedName>
</protein>
<feature type="domain" description="Recombinase" evidence="2">
    <location>
        <begin position="176"/>
        <end position="280"/>
    </location>
</feature>
<name>A0A9X9WS05_9PROT</name>
<dbReference type="GO" id="GO:0000150">
    <property type="term" value="F:DNA strand exchange activity"/>
    <property type="evidence" value="ECO:0007669"/>
    <property type="project" value="InterPro"/>
</dbReference>
<comment type="caution">
    <text evidence="3">The sequence shown here is derived from an EMBL/GenBank/DDBJ whole genome shotgun (WGS) entry which is preliminary data.</text>
</comment>
<accession>A0A9X9WS05</accession>
<dbReference type="InterPro" id="IPR006119">
    <property type="entry name" value="Resolv_N"/>
</dbReference>
<dbReference type="InterPro" id="IPR025827">
    <property type="entry name" value="Zn_ribbon_recom_dom"/>
</dbReference>
<dbReference type="PROSITE" id="PS51737">
    <property type="entry name" value="RECOMBINASE_DNA_BIND"/>
    <property type="match status" value="1"/>
</dbReference>
<sequence>MTRRDTAMPAKIRKLRCAVYTRKSTDEGLEKEFNSLDAQRAACEAFISSQRSEGWVLVHDRYDDGGVSGGTLDRPALKRLLADIEAGLIDVIVCYKIDRLSRSLMDFAKLVQTFDDNEVTFVAVTQSFNTTTSMGRLTLNILLSFAQYEREIIGERVRDKIAASRARGMWMGGPVPLGYRVENRKLVVDEAGAATVRRVFEGFAEIGSATRLLPVLRAEGLVTKTGRPFDKGAVYKLLVNRTFLGEAVHKGTSYPGEHAAIISRELWDRVHAIMVESPRARAAKNRATAPALLRGLLFGPDGRAMSPTHTRKKGRLYRYYVSQAVLQGGADDAPLRRLPAGEIEGLVLAQVRALLRQPEVIVGTWRAAREEAPDLTEAEVRDALERLDPLWDELFPGEQERIVRLLVERVMVTEAGAEIRLNLEGLAGLARDMAAKPPREAIAA</sequence>
<dbReference type="Pfam" id="PF00239">
    <property type="entry name" value="Resolvase"/>
    <property type="match status" value="1"/>
</dbReference>
<dbReference type="InterPro" id="IPR050639">
    <property type="entry name" value="SSR_resolvase"/>
</dbReference>
<dbReference type="Proteomes" id="UP001138751">
    <property type="component" value="Unassembled WGS sequence"/>
</dbReference>
<dbReference type="SMART" id="SM00857">
    <property type="entry name" value="Resolvase"/>
    <property type="match status" value="1"/>
</dbReference>
<dbReference type="CDD" id="cd03768">
    <property type="entry name" value="SR_ResInv"/>
    <property type="match status" value="1"/>
</dbReference>
<dbReference type="GO" id="GO:0003677">
    <property type="term" value="F:DNA binding"/>
    <property type="evidence" value="ECO:0007669"/>
    <property type="project" value="InterPro"/>
</dbReference>
<evidence type="ECO:0000313" key="3">
    <source>
        <dbReference type="EMBL" id="MBR0669934.1"/>
    </source>
</evidence>
<evidence type="ECO:0000259" key="2">
    <source>
        <dbReference type="PROSITE" id="PS51737"/>
    </source>
</evidence>
<evidence type="ECO:0000259" key="1">
    <source>
        <dbReference type="PROSITE" id="PS51736"/>
    </source>
</evidence>
<dbReference type="Gene3D" id="3.90.1750.20">
    <property type="entry name" value="Putative Large Serine Recombinase, Chain B, Domain 2"/>
    <property type="match status" value="1"/>
</dbReference>
<dbReference type="Pfam" id="PF13408">
    <property type="entry name" value="Zn_ribbon_recom"/>
    <property type="match status" value="1"/>
</dbReference>
<dbReference type="Pfam" id="PF07508">
    <property type="entry name" value="Recombinase"/>
    <property type="match status" value="1"/>
</dbReference>